<dbReference type="PANTHER" id="PTHR43877:SF2">
    <property type="entry name" value="AMINOALKYLPHOSPHONATE N-ACETYLTRANSFERASE-RELATED"/>
    <property type="match status" value="1"/>
</dbReference>
<gene>
    <name evidence="4" type="ORF">HQN60_11105</name>
</gene>
<dbReference type="InterPro" id="IPR000182">
    <property type="entry name" value="GNAT_dom"/>
</dbReference>
<dbReference type="KEGG" id="dee:HQN60_11105"/>
<dbReference type="AlphaFoldDB" id="A0A6M8SPS3"/>
<organism evidence="4 5">
    <name type="scientific">Deefgea piscis</name>
    <dbReference type="NCBI Taxonomy" id="2739061"/>
    <lineage>
        <taxon>Bacteria</taxon>
        <taxon>Pseudomonadati</taxon>
        <taxon>Pseudomonadota</taxon>
        <taxon>Betaproteobacteria</taxon>
        <taxon>Neisseriales</taxon>
        <taxon>Chitinibacteraceae</taxon>
        <taxon>Deefgea</taxon>
    </lineage>
</organism>
<dbReference type="InterPro" id="IPR016181">
    <property type="entry name" value="Acyl_CoA_acyltransferase"/>
</dbReference>
<dbReference type="Proteomes" id="UP000504844">
    <property type="component" value="Chromosome"/>
</dbReference>
<evidence type="ECO:0000256" key="1">
    <source>
        <dbReference type="ARBA" id="ARBA00022679"/>
    </source>
</evidence>
<keyword evidence="2" id="KW-0012">Acyltransferase</keyword>
<name>A0A6M8SPS3_9NEIS</name>
<evidence type="ECO:0000256" key="2">
    <source>
        <dbReference type="ARBA" id="ARBA00023315"/>
    </source>
</evidence>
<dbReference type="PROSITE" id="PS51186">
    <property type="entry name" value="GNAT"/>
    <property type="match status" value="1"/>
</dbReference>
<dbReference type="CDD" id="cd04301">
    <property type="entry name" value="NAT_SF"/>
    <property type="match status" value="1"/>
</dbReference>
<sequence>MSLVNVRNAKITDANAIQVLYQELVNNPAVSVLPERIAEIEKNVNSSLFVGEKDGEVVGTVLVSLCLDVMFGYQPFAVVENIIVTASCRGLGVGTELMRAVEQYSNSAHCSKIMLLSSAERVEAHDFFENVGFIGSSKKGFVKYRRHFTV</sequence>
<dbReference type="Gene3D" id="3.40.630.30">
    <property type="match status" value="1"/>
</dbReference>
<dbReference type="SUPFAM" id="SSF55729">
    <property type="entry name" value="Acyl-CoA N-acyltransferases (Nat)"/>
    <property type="match status" value="1"/>
</dbReference>
<keyword evidence="1 4" id="KW-0808">Transferase</keyword>
<evidence type="ECO:0000313" key="4">
    <source>
        <dbReference type="EMBL" id="QKJ67205.1"/>
    </source>
</evidence>
<proteinExistence type="predicted"/>
<evidence type="ECO:0000313" key="5">
    <source>
        <dbReference type="Proteomes" id="UP000504844"/>
    </source>
</evidence>
<accession>A0A6M8SPS3</accession>
<dbReference type="Pfam" id="PF00583">
    <property type="entry name" value="Acetyltransf_1"/>
    <property type="match status" value="1"/>
</dbReference>
<reference evidence="4 5" key="1">
    <citation type="submission" date="2020-05" db="EMBL/GenBank/DDBJ databases">
        <title>Complete genome sequence of Deefgea sp. D17.</title>
        <authorList>
            <person name="Bae J.-W."/>
            <person name="Han J.E."/>
        </authorList>
    </citation>
    <scope>NUCLEOTIDE SEQUENCE [LARGE SCALE GENOMIC DNA]</scope>
    <source>
        <strain evidence="4 5">D17</strain>
    </source>
</reference>
<dbReference type="PANTHER" id="PTHR43877">
    <property type="entry name" value="AMINOALKYLPHOSPHONATE N-ACETYLTRANSFERASE-RELATED-RELATED"/>
    <property type="match status" value="1"/>
</dbReference>
<dbReference type="InterPro" id="IPR050832">
    <property type="entry name" value="Bact_Acetyltransf"/>
</dbReference>
<protein>
    <submittedName>
        <fullName evidence="4">GNAT family N-acetyltransferase</fullName>
    </submittedName>
</protein>
<dbReference type="EMBL" id="CP054143">
    <property type="protein sequence ID" value="QKJ67205.1"/>
    <property type="molecule type" value="Genomic_DNA"/>
</dbReference>
<dbReference type="GO" id="GO:0016747">
    <property type="term" value="F:acyltransferase activity, transferring groups other than amino-acyl groups"/>
    <property type="evidence" value="ECO:0007669"/>
    <property type="project" value="InterPro"/>
</dbReference>
<dbReference type="RefSeq" id="WP_173533708.1">
    <property type="nucleotide sequence ID" value="NZ_CP054143.1"/>
</dbReference>
<keyword evidence="5" id="KW-1185">Reference proteome</keyword>
<feature type="domain" description="N-acetyltransferase" evidence="3">
    <location>
        <begin position="4"/>
        <end position="150"/>
    </location>
</feature>
<evidence type="ECO:0000259" key="3">
    <source>
        <dbReference type="PROSITE" id="PS51186"/>
    </source>
</evidence>